<gene>
    <name evidence="4" type="ORF">SAMN04487905_103378</name>
</gene>
<evidence type="ECO:0000256" key="2">
    <source>
        <dbReference type="ARBA" id="ARBA00023180"/>
    </source>
</evidence>
<dbReference type="GO" id="GO:0004556">
    <property type="term" value="F:alpha-amylase activity"/>
    <property type="evidence" value="ECO:0007669"/>
    <property type="project" value="TreeGrafter"/>
</dbReference>
<dbReference type="RefSeq" id="WP_211481200.1">
    <property type="nucleotide sequence ID" value="NZ_FNJR01000003.1"/>
</dbReference>
<dbReference type="FunFam" id="3.90.400.10:FF:000001">
    <property type="entry name" value="Maltase A3, isoform A"/>
    <property type="match status" value="1"/>
</dbReference>
<dbReference type="SUPFAM" id="SSF51445">
    <property type="entry name" value="(Trans)glycosidases"/>
    <property type="match status" value="1"/>
</dbReference>
<comment type="similarity">
    <text evidence="1">Belongs to the glycosyl hydrolase 13 family.</text>
</comment>
<accession>A0A1H0S4J0</accession>
<protein>
    <submittedName>
        <fullName evidence="4">Alpha-glucosidase</fullName>
    </submittedName>
</protein>
<dbReference type="Gene3D" id="3.90.400.10">
    <property type="entry name" value="Oligo-1,6-glucosidase, Domain 2"/>
    <property type="match status" value="1"/>
</dbReference>
<dbReference type="EMBL" id="FNJR01000003">
    <property type="protein sequence ID" value="SDP36662.1"/>
    <property type="molecule type" value="Genomic_DNA"/>
</dbReference>
<reference evidence="5" key="1">
    <citation type="submission" date="2016-10" db="EMBL/GenBank/DDBJ databases">
        <authorList>
            <person name="Varghese N."/>
            <person name="Submissions S."/>
        </authorList>
    </citation>
    <scope>NUCLEOTIDE SEQUENCE [LARGE SCALE GENOMIC DNA]</scope>
    <source>
        <strain evidence="5">DSM 46732</strain>
    </source>
</reference>
<keyword evidence="5" id="KW-1185">Reference proteome</keyword>
<dbReference type="AlphaFoldDB" id="A0A1H0S4J0"/>
<feature type="domain" description="Glycosyl hydrolase family 13 catalytic" evidence="3">
    <location>
        <begin position="20"/>
        <end position="425"/>
    </location>
</feature>
<dbReference type="PANTHER" id="PTHR10357">
    <property type="entry name" value="ALPHA-AMYLASE FAMILY MEMBER"/>
    <property type="match status" value="1"/>
</dbReference>
<dbReference type="Gene3D" id="3.20.20.80">
    <property type="entry name" value="Glycosidases"/>
    <property type="match status" value="1"/>
</dbReference>
<dbReference type="CDD" id="cd11332">
    <property type="entry name" value="AmyAc_OligoGlu_TS"/>
    <property type="match status" value="1"/>
</dbReference>
<evidence type="ECO:0000313" key="5">
    <source>
        <dbReference type="Proteomes" id="UP000199497"/>
    </source>
</evidence>
<proteinExistence type="inferred from homology"/>
<organism evidence="4 5">
    <name type="scientific">Actinopolyspora xinjiangensis</name>
    <dbReference type="NCBI Taxonomy" id="405564"/>
    <lineage>
        <taxon>Bacteria</taxon>
        <taxon>Bacillati</taxon>
        <taxon>Actinomycetota</taxon>
        <taxon>Actinomycetes</taxon>
        <taxon>Actinopolysporales</taxon>
        <taxon>Actinopolysporaceae</taxon>
        <taxon>Actinopolyspora</taxon>
    </lineage>
</organism>
<evidence type="ECO:0000313" key="4">
    <source>
        <dbReference type="EMBL" id="SDP36662.1"/>
    </source>
</evidence>
<dbReference type="STRING" id="405564.SAMN04487905_103378"/>
<dbReference type="SMART" id="SM00642">
    <property type="entry name" value="Aamy"/>
    <property type="match status" value="1"/>
</dbReference>
<sequence>MRNSSDSPATPWWRDAVIYQIYIRSFADGDGDGMGDIEGIRSRLPYLRELGIDAIWITPWYVSPQADAGYDVADFRDIDPRFGTLAEAEKLIIEAHEHDIRVIPDIVPNHTSDQHEWFRAALAAGPASAERARYVFRPGRGEHGEHPPNNWVSRFGGPAWTRVTEPDGTPGEWYLHLFAPEQPDLNWDHPEVRAEFEDILRFWFDRGVDGFRIDVAHGLVKDAELPDAISSDNTRGYPDGQHPHWDRDEVHEIYRRWRAIAEEYPGERKFVAEAGADSPHRLANYVRPERLHTAFNFEFLRCRWDARELRETVESTTSTLGRVGAPSTWVLSNHDVMRHLSRYGRPQHKWEAGENYRAEGPVDLELGTRRARAAALLMLSLPGGAYVYQGEELGLPEVEDIPERFLQDPIWERTGHTERGRDGCRVPLPWSGSRPPFGFGPSETVEPWLPQPDDWAEHTVEHQRGRPGSMLELYRSALAIRREHPALGEGDLVWNDSPEGVLSFNRTPGFGCVVNLSTEPCELPDHERVLLASGELDGSALPPDTAVWLAL</sequence>
<name>A0A1H0S4J0_9ACTN</name>
<dbReference type="InterPro" id="IPR006047">
    <property type="entry name" value="GH13_cat_dom"/>
</dbReference>
<dbReference type="Pfam" id="PF00128">
    <property type="entry name" value="Alpha-amylase"/>
    <property type="match status" value="1"/>
</dbReference>
<evidence type="ECO:0000259" key="3">
    <source>
        <dbReference type="SMART" id="SM00642"/>
    </source>
</evidence>
<dbReference type="GO" id="GO:0009313">
    <property type="term" value="P:oligosaccharide catabolic process"/>
    <property type="evidence" value="ECO:0007669"/>
    <property type="project" value="TreeGrafter"/>
</dbReference>
<keyword evidence="2" id="KW-0325">Glycoprotein</keyword>
<dbReference type="InterPro" id="IPR017853">
    <property type="entry name" value="GH"/>
</dbReference>
<evidence type="ECO:0000256" key="1">
    <source>
        <dbReference type="ARBA" id="ARBA00008061"/>
    </source>
</evidence>
<dbReference type="Proteomes" id="UP000199497">
    <property type="component" value="Unassembled WGS sequence"/>
</dbReference>
<dbReference type="PANTHER" id="PTHR10357:SF179">
    <property type="entry name" value="NEUTRAL AND BASIC AMINO ACID TRANSPORT PROTEIN RBAT"/>
    <property type="match status" value="1"/>
</dbReference>
<dbReference type="InterPro" id="IPR045857">
    <property type="entry name" value="O16G_dom_2"/>
</dbReference>